<keyword evidence="3" id="KW-1185">Reference proteome</keyword>
<sequence length="187" mass="19319">NKAIFAWSWVNASGNREFYMNCADITIAGTSKSFTGKNITIANYPGYPTIKEFIGNYDTGIEYYTTKTTMVTVTANEILALAGKDVEIPNDSSDSSSGGASSSHVGANGGPGSSSSEGSSELSGTDFGSNSSPNESTGAPTVSGTDGVGTTPSSDGATISSKGSPNLKYKLCNYPEYQCHSKLELGQ</sequence>
<accession>A0A9W7YB05</accession>
<dbReference type="Gene3D" id="2.70.50.70">
    <property type="match status" value="1"/>
</dbReference>
<feature type="compositionally biased region" description="Polar residues" evidence="1">
    <location>
        <begin position="126"/>
        <end position="164"/>
    </location>
</feature>
<feature type="non-terminal residue" evidence="2">
    <location>
        <position position="187"/>
    </location>
</feature>
<dbReference type="Proteomes" id="UP001143981">
    <property type="component" value="Unassembled WGS sequence"/>
</dbReference>
<evidence type="ECO:0000313" key="2">
    <source>
        <dbReference type="EMBL" id="KAJ1728032.1"/>
    </source>
</evidence>
<gene>
    <name evidence="2" type="ORF">LPJ61_004260</name>
</gene>
<feature type="compositionally biased region" description="Low complexity" evidence="1">
    <location>
        <begin position="113"/>
        <end position="124"/>
    </location>
</feature>
<feature type="region of interest" description="Disordered" evidence="1">
    <location>
        <begin position="89"/>
        <end position="167"/>
    </location>
</feature>
<name>A0A9W7YB05_9FUNG</name>
<dbReference type="AlphaFoldDB" id="A0A9W7YB05"/>
<evidence type="ECO:0000256" key="1">
    <source>
        <dbReference type="SAM" id="MobiDB-lite"/>
    </source>
</evidence>
<evidence type="ECO:0000313" key="3">
    <source>
        <dbReference type="Proteomes" id="UP001143981"/>
    </source>
</evidence>
<dbReference type="PANTHER" id="PTHR36182">
    <property type="entry name" value="PROTEIN, PUTATIVE (AFU_ORTHOLOGUE AFUA_6G10930)-RELATED"/>
    <property type="match status" value="1"/>
</dbReference>
<protein>
    <submittedName>
        <fullName evidence="2">Uncharacterized protein</fullName>
    </submittedName>
</protein>
<dbReference type="EMBL" id="JANBOI010000913">
    <property type="protein sequence ID" value="KAJ1728032.1"/>
    <property type="molecule type" value="Genomic_DNA"/>
</dbReference>
<organism evidence="2 3">
    <name type="scientific">Coemansia biformis</name>
    <dbReference type="NCBI Taxonomy" id="1286918"/>
    <lineage>
        <taxon>Eukaryota</taxon>
        <taxon>Fungi</taxon>
        <taxon>Fungi incertae sedis</taxon>
        <taxon>Zoopagomycota</taxon>
        <taxon>Kickxellomycotina</taxon>
        <taxon>Kickxellomycetes</taxon>
        <taxon>Kickxellales</taxon>
        <taxon>Kickxellaceae</taxon>
        <taxon>Coemansia</taxon>
    </lineage>
</organism>
<reference evidence="2" key="1">
    <citation type="submission" date="2022-07" db="EMBL/GenBank/DDBJ databases">
        <title>Phylogenomic reconstructions and comparative analyses of Kickxellomycotina fungi.</title>
        <authorList>
            <person name="Reynolds N.K."/>
            <person name="Stajich J.E."/>
            <person name="Barry K."/>
            <person name="Grigoriev I.V."/>
            <person name="Crous P."/>
            <person name="Smith M.E."/>
        </authorList>
    </citation>
    <scope>NUCLEOTIDE SEQUENCE</scope>
    <source>
        <strain evidence="2">BCRC 34381</strain>
    </source>
</reference>
<comment type="caution">
    <text evidence="2">The sequence shown here is derived from an EMBL/GenBank/DDBJ whole genome shotgun (WGS) entry which is preliminary data.</text>
</comment>
<dbReference type="PANTHER" id="PTHR36182:SF1">
    <property type="entry name" value="PROTEIN, PUTATIVE (AFU_ORTHOLOGUE AFUA_6G10930)-RELATED"/>
    <property type="match status" value="1"/>
</dbReference>
<proteinExistence type="predicted"/>
<feature type="compositionally biased region" description="Low complexity" evidence="1">
    <location>
        <begin position="90"/>
        <end position="106"/>
    </location>
</feature>
<dbReference type="OrthoDB" id="5596030at2759"/>